<feature type="region of interest" description="Disordered" evidence="1">
    <location>
        <begin position="214"/>
        <end position="237"/>
    </location>
</feature>
<organism evidence="2 3">
    <name type="scientific">Favolaschia claudopus</name>
    <dbReference type="NCBI Taxonomy" id="2862362"/>
    <lineage>
        <taxon>Eukaryota</taxon>
        <taxon>Fungi</taxon>
        <taxon>Dikarya</taxon>
        <taxon>Basidiomycota</taxon>
        <taxon>Agaricomycotina</taxon>
        <taxon>Agaricomycetes</taxon>
        <taxon>Agaricomycetidae</taxon>
        <taxon>Agaricales</taxon>
        <taxon>Marasmiineae</taxon>
        <taxon>Mycenaceae</taxon>
        <taxon>Favolaschia</taxon>
    </lineage>
</organism>
<evidence type="ECO:0000256" key="1">
    <source>
        <dbReference type="SAM" id="MobiDB-lite"/>
    </source>
</evidence>
<feature type="region of interest" description="Disordered" evidence="1">
    <location>
        <begin position="1"/>
        <end position="65"/>
    </location>
</feature>
<accession>A0AAV9Z4A3</accession>
<feature type="compositionally biased region" description="Basic and acidic residues" evidence="1">
    <location>
        <begin position="38"/>
        <end position="47"/>
    </location>
</feature>
<proteinExistence type="predicted"/>
<name>A0AAV9Z4A3_9AGAR</name>
<feature type="compositionally biased region" description="Low complexity" evidence="1">
    <location>
        <begin position="48"/>
        <end position="62"/>
    </location>
</feature>
<evidence type="ECO:0000313" key="2">
    <source>
        <dbReference type="EMBL" id="KAK6969687.1"/>
    </source>
</evidence>
<dbReference type="AlphaFoldDB" id="A0AAV9Z4A3"/>
<gene>
    <name evidence="2" type="ORF">R3P38DRAFT_2814067</name>
</gene>
<dbReference type="EMBL" id="JAWWNJ010000217">
    <property type="protein sequence ID" value="KAK6969687.1"/>
    <property type="molecule type" value="Genomic_DNA"/>
</dbReference>
<keyword evidence="3" id="KW-1185">Reference proteome</keyword>
<protein>
    <submittedName>
        <fullName evidence="2">Uncharacterized protein</fullName>
    </submittedName>
</protein>
<reference evidence="2 3" key="1">
    <citation type="journal article" date="2024" name="J Genomics">
        <title>Draft genome sequencing and assembly of Favolaschia claudopus CIRM-BRFM 2984 isolated from oak limbs.</title>
        <authorList>
            <person name="Navarro D."/>
            <person name="Drula E."/>
            <person name="Chaduli D."/>
            <person name="Cazenave R."/>
            <person name="Ahrendt S."/>
            <person name="Wang J."/>
            <person name="Lipzen A."/>
            <person name="Daum C."/>
            <person name="Barry K."/>
            <person name="Grigoriev I.V."/>
            <person name="Favel A."/>
            <person name="Rosso M.N."/>
            <person name="Martin F."/>
        </authorList>
    </citation>
    <scope>NUCLEOTIDE SEQUENCE [LARGE SCALE GENOMIC DNA]</scope>
    <source>
        <strain evidence="2 3">CIRM-BRFM 2984</strain>
    </source>
</reference>
<comment type="caution">
    <text evidence="2">The sequence shown here is derived from an EMBL/GenBank/DDBJ whole genome shotgun (WGS) entry which is preliminary data.</text>
</comment>
<feature type="region of interest" description="Disordered" evidence="1">
    <location>
        <begin position="109"/>
        <end position="140"/>
    </location>
</feature>
<dbReference type="Proteomes" id="UP001362999">
    <property type="component" value="Unassembled WGS sequence"/>
</dbReference>
<evidence type="ECO:0000313" key="3">
    <source>
        <dbReference type="Proteomes" id="UP001362999"/>
    </source>
</evidence>
<sequence>MPAKPRHLRDRASSFLKRAKGVIQQLSPRKRRKTRTNSPEREDKENLDPSAAPLDASSDASSIVPASDTITEDVFLATCSDVENAHSYDFFRSDGPRDVPTSAPAQFYHEYSLPPPPKLSPYRTTVEEVPDEDDVSHLSSRSTITVNALDSRFSEESFLPPEDHAGLAKAAASDPATQDAYAHVYDAFTAPGKLREAPSVAAAKAAVDDLKAALRGESRGKSGGGKLAETSPPRRLHKLPRNLNFHTASRCGIRSVPMSVVRIWTDQSRNVTARDVHSVYLAGNGTEVGRIWPRDVEFSGDFAHKTPWRGVSPGWRVVPGEGSLIIFTSYATRAFATPATALGTFPSSPTAPHHRSLHSLARVAAGILRL</sequence>